<protein>
    <submittedName>
        <fullName evidence="1">Uncharacterized protein</fullName>
    </submittedName>
</protein>
<accession>A0A426Z320</accession>
<dbReference type="AlphaFoldDB" id="A0A426Z320"/>
<dbReference type="Proteomes" id="UP000287651">
    <property type="component" value="Unassembled WGS sequence"/>
</dbReference>
<organism evidence="1 2">
    <name type="scientific">Ensete ventricosum</name>
    <name type="common">Abyssinian banana</name>
    <name type="synonym">Musa ensete</name>
    <dbReference type="NCBI Taxonomy" id="4639"/>
    <lineage>
        <taxon>Eukaryota</taxon>
        <taxon>Viridiplantae</taxon>
        <taxon>Streptophyta</taxon>
        <taxon>Embryophyta</taxon>
        <taxon>Tracheophyta</taxon>
        <taxon>Spermatophyta</taxon>
        <taxon>Magnoliopsida</taxon>
        <taxon>Liliopsida</taxon>
        <taxon>Zingiberales</taxon>
        <taxon>Musaceae</taxon>
        <taxon>Ensete</taxon>
    </lineage>
</organism>
<gene>
    <name evidence="1" type="ORF">B296_00016519</name>
</gene>
<dbReference type="EMBL" id="AMZH03008720">
    <property type="protein sequence ID" value="RRT58370.1"/>
    <property type="molecule type" value="Genomic_DNA"/>
</dbReference>
<evidence type="ECO:0000313" key="1">
    <source>
        <dbReference type="EMBL" id="RRT58370.1"/>
    </source>
</evidence>
<evidence type="ECO:0000313" key="2">
    <source>
        <dbReference type="Proteomes" id="UP000287651"/>
    </source>
</evidence>
<name>A0A426Z320_ENSVE</name>
<proteinExistence type="predicted"/>
<sequence>MVTRIESTRLVCFLNCSFCCQFFLTSAEYSTHITSKQKLEMNSGAQVLELFWCMDIVKRQSEEYDTTGSVMTPSATYSFRSTSSR</sequence>
<comment type="caution">
    <text evidence="1">The sequence shown here is derived from an EMBL/GenBank/DDBJ whole genome shotgun (WGS) entry which is preliminary data.</text>
</comment>
<reference evidence="1 2" key="1">
    <citation type="journal article" date="2014" name="Agronomy (Basel)">
        <title>A Draft Genome Sequence for Ensete ventricosum, the Drought-Tolerant Tree Against Hunger.</title>
        <authorList>
            <person name="Harrison J."/>
            <person name="Moore K.A."/>
            <person name="Paszkiewicz K."/>
            <person name="Jones T."/>
            <person name="Grant M."/>
            <person name="Ambacheew D."/>
            <person name="Muzemil S."/>
            <person name="Studholme D.J."/>
        </authorList>
    </citation>
    <scope>NUCLEOTIDE SEQUENCE [LARGE SCALE GENOMIC DNA]</scope>
</reference>